<evidence type="ECO:0000313" key="6">
    <source>
        <dbReference type="Proteomes" id="UP001152759"/>
    </source>
</evidence>
<dbReference type="GO" id="GO:0005778">
    <property type="term" value="C:peroxisomal membrane"/>
    <property type="evidence" value="ECO:0007669"/>
    <property type="project" value="UniProtKB-SubCell"/>
</dbReference>
<evidence type="ECO:0000256" key="1">
    <source>
        <dbReference type="ARBA" id="ARBA00022593"/>
    </source>
</evidence>
<dbReference type="Proteomes" id="UP001152759">
    <property type="component" value="Chromosome 6"/>
</dbReference>
<reference evidence="5" key="1">
    <citation type="submission" date="2021-12" db="EMBL/GenBank/DDBJ databases">
        <authorList>
            <person name="King R."/>
        </authorList>
    </citation>
    <scope>NUCLEOTIDE SEQUENCE</scope>
</reference>
<evidence type="ECO:0000256" key="3">
    <source>
        <dbReference type="ARBA" id="ARBA00023140"/>
    </source>
</evidence>
<dbReference type="GO" id="GO:0016559">
    <property type="term" value="P:peroxisome fission"/>
    <property type="evidence" value="ECO:0007669"/>
    <property type="project" value="InterPro"/>
</dbReference>
<comment type="subcellular location">
    <subcellularLocation>
        <location evidence="4">Peroxisome membrane</location>
    </subcellularLocation>
</comment>
<protein>
    <recommendedName>
        <fullName evidence="7">Peroxisomal biogenesis factor 11</fullName>
    </recommendedName>
</protein>
<organism evidence="5 6">
    <name type="scientific">Bemisia tabaci</name>
    <name type="common">Sweetpotato whitefly</name>
    <name type="synonym">Aleurodes tabaci</name>
    <dbReference type="NCBI Taxonomy" id="7038"/>
    <lineage>
        <taxon>Eukaryota</taxon>
        <taxon>Metazoa</taxon>
        <taxon>Ecdysozoa</taxon>
        <taxon>Arthropoda</taxon>
        <taxon>Hexapoda</taxon>
        <taxon>Insecta</taxon>
        <taxon>Pterygota</taxon>
        <taxon>Neoptera</taxon>
        <taxon>Paraneoptera</taxon>
        <taxon>Hemiptera</taxon>
        <taxon>Sternorrhyncha</taxon>
        <taxon>Aleyrodoidea</taxon>
        <taxon>Aleyrodidae</taxon>
        <taxon>Aleyrodinae</taxon>
        <taxon>Bemisia</taxon>
    </lineage>
</organism>
<evidence type="ECO:0008006" key="7">
    <source>
        <dbReference type="Google" id="ProtNLM"/>
    </source>
</evidence>
<gene>
    <name evidence="5" type="ORF">BEMITA_LOCUS10869</name>
</gene>
<accession>A0A9P0F4Y4</accession>
<keyword evidence="3" id="KW-0576">Peroxisome</keyword>
<keyword evidence="1" id="KW-0962">Peroxisome biogenesis</keyword>
<name>A0A9P0F4Y4_BEMTA</name>
<dbReference type="Pfam" id="PF05648">
    <property type="entry name" value="PEX11"/>
    <property type="match status" value="1"/>
</dbReference>
<dbReference type="AlphaFoldDB" id="A0A9P0F4Y4"/>
<evidence type="ECO:0000313" key="5">
    <source>
        <dbReference type="EMBL" id="CAH0392342.1"/>
    </source>
</evidence>
<evidence type="ECO:0000256" key="2">
    <source>
        <dbReference type="ARBA" id="ARBA00023136"/>
    </source>
</evidence>
<dbReference type="OrthoDB" id="411017at2759"/>
<keyword evidence="6" id="KW-1185">Reference proteome</keyword>
<sequence length="231" mass="26326">MNIPMDEVIKLNNLTAGRDKLARLLQYASRAVWYFLQKRNLNQKSMDKLKNLEYHLSTFRKLLRLGRSLDVLYGALNSLHYSDRIVSATSSMSKVAHALYLLCDHIIWFSRVGLMDVRSDQWLETANRYWLYSIVMSLVRDLYELQKILKSQQYKFNTKNLSLFSRELSRFAVGHKDVVLDSLKNLCDVFIPLAALGYVKLSPGTVGVLGVISSAAGLYALIDPFAKLAPS</sequence>
<proteinExistence type="predicted"/>
<dbReference type="PANTHER" id="PTHR12652">
    <property type="entry name" value="PEROXISOMAL BIOGENESIS FACTOR 11"/>
    <property type="match status" value="1"/>
</dbReference>
<dbReference type="PANTHER" id="PTHR12652:SF50">
    <property type="entry name" value="PEROXIN 11"/>
    <property type="match status" value="1"/>
</dbReference>
<keyword evidence="2" id="KW-0472">Membrane</keyword>
<dbReference type="InterPro" id="IPR008733">
    <property type="entry name" value="PEX11"/>
</dbReference>
<evidence type="ECO:0000256" key="4">
    <source>
        <dbReference type="ARBA" id="ARBA00046271"/>
    </source>
</evidence>
<dbReference type="EMBL" id="OU963867">
    <property type="protein sequence ID" value="CAH0392342.1"/>
    <property type="molecule type" value="Genomic_DNA"/>
</dbReference>